<dbReference type="Gene3D" id="2.170.220.10">
    <property type="match status" value="1"/>
</dbReference>
<dbReference type="SUPFAM" id="SSF47323">
    <property type="entry name" value="Anticodon-binding domain of a subclass of class I aminoacyl-tRNA synthetases"/>
    <property type="match status" value="1"/>
</dbReference>
<dbReference type="InterPro" id="IPR012860">
    <property type="entry name" value="Afi1_N"/>
</dbReference>
<dbReference type="Pfam" id="PF07792">
    <property type="entry name" value="Afi1"/>
    <property type="match status" value="1"/>
</dbReference>
<keyword evidence="10" id="KW-1185">Reference proteome</keyword>
<dbReference type="Gene3D" id="1.10.730.10">
    <property type="entry name" value="Isoleucyl-tRNA Synthetase, Domain 1"/>
    <property type="match status" value="1"/>
</dbReference>
<evidence type="ECO:0000256" key="6">
    <source>
        <dbReference type="ARBA" id="ARBA00023146"/>
    </source>
</evidence>
<dbReference type="CDD" id="cd00814">
    <property type="entry name" value="MetRS_core"/>
    <property type="match status" value="1"/>
</dbReference>
<dbReference type="InterPro" id="IPR041872">
    <property type="entry name" value="Anticodon_Met"/>
</dbReference>
<evidence type="ECO:0000259" key="8">
    <source>
        <dbReference type="PROSITE" id="PS50211"/>
    </source>
</evidence>
<dbReference type="Pfam" id="PF09334">
    <property type="entry name" value="tRNA-synt_1g"/>
    <property type="match status" value="1"/>
</dbReference>
<name>A0A2P6NL74_9EUKA</name>
<evidence type="ECO:0000256" key="7">
    <source>
        <dbReference type="ARBA" id="ARBA00047364"/>
    </source>
</evidence>
<dbReference type="GO" id="GO:0004825">
    <property type="term" value="F:methionine-tRNA ligase activity"/>
    <property type="evidence" value="ECO:0007669"/>
    <property type="project" value="UniProtKB-EC"/>
</dbReference>
<evidence type="ECO:0000256" key="5">
    <source>
        <dbReference type="ARBA" id="ARBA00022917"/>
    </source>
</evidence>
<evidence type="ECO:0000256" key="4">
    <source>
        <dbReference type="ARBA" id="ARBA00022840"/>
    </source>
</evidence>
<comment type="catalytic activity">
    <reaction evidence="7">
        <text>tRNA(Met) + L-methionine + ATP = L-methionyl-tRNA(Met) + AMP + diphosphate</text>
        <dbReference type="Rhea" id="RHEA:13481"/>
        <dbReference type="Rhea" id="RHEA-COMP:9667"/>
        <dbReference type="Rhea" id="RHEA-COMP:9698"/>
        <dbReference type="ChEBI" id="CHEBI:30616"/>
        <dbReference type="ChEBI" id="CHEBI:33019"/>
        <dbReference type="ChEBI" id="CHEBI:57844"/>
        <dbReference type="ChEBI" id="CHEBI:78442"/>
        <dbReference type="ChEBI" id="CHEBI:78530"/>
        <dbReference type="ChEBI" id="CHEBI:456215"/>
        <dbReference type="EC" id="6.1.1.10"/>
    </reaction>
</comment>
<dbReference type="InParanoid" id="A0A2P6NL74"/>
<evidence type="ECO:0000313" key="9">
    <source>
        <dbReference type="EMBL" id="PRP84707.1"/>
    </source>
</evidence>
<evidence type="ECO:0000256" key="3">
    <source>
        <dbReference type="ARBA" id="ARBA00022741"/>
    </source>
</evidence>
<dbReference type="STRING" id="1890364.A0A2P6NL74"/>
<feature type="domain" description="UDENN" evidence="8">
    <location>
        <begin position="41"/>
        <end position="561"/>
    </location>
</feature>
<dbReference type="EMBL" id="MDYQ01000058">
    <property type="protein sequence ID" value="PRP84707.1"/>
    <property type="molecule type" value="Genomic_DNA"/>
</dbReference>
<dbReference type="InterPro" id="IPR015413">
    <property type="entry name" value="Methionyl/Leucyl_tRNA_Synth"/>
</dbReference>
<dbReference type="SUPFAM" id="SSF52374">
    <property type="entry name" value="Nucleotidylyl transferase"/>
    <property type="match status" value="1"/>
</dbReference>
<keyword evidence="4" id="KW-0067">ATP-binding</keyword>
<dbReference type="CDD" id="cd07957">
    <property type="entry name" value="Anticodon_Ia_Met"/>
    <property type="match status" value="1"/>
</dbReference>
<keyword evidence="6 9" id="KW-0030">Aminoacyl-tRNA synthetase</keyword>
<proteinExistence type="predicted"/>
<dbReference type="FunCoup" id="A0A2P6NL74">
    <property type="interactions" value="25"/>
</dbReference>
<dbReference type="PRINTS" id="PR01041">
    <property type="entry name" value="TRNASYNTHMET"/>
</dbReference>
<protein>
    <recommendedName>
        <fullName evidence="1">methionine--tRNA ligase</fullName>
        <ecNumber evidence="1">6.1.1.10</ecNumber>
    </recommendedName>
</protein>
<dbReference type="Proteomes" id="UP000241769">
    <property type="component" value="Unassembled WGS sequence"/>
</dbReference>
<dbReference type="InterPro" id="IPR033911">
    <property type="entry name" value="MetRS_core"/>
</dbReference>
<evidence type="ECO:0000313" key="10">
    <source>
        <dbReference type="Proteomes" id="UP000241769"/>
    </source>
</evidence>
<gene>
    <name evidence="9" type="ORF">PROFUN_07957</name>
</gene>
<dbReference type="AlphaFoldDB" id="A0A2P6NL74"/>
<keyword evidence="5" id="KW-0648">Protein biosynthesis</keyword>
<dbReference type="InterPro" id="IPR014758">
    <property type="entry name" value="Met-tRNA_synth"/>
</dbReference>
<dbReference type="NCBIfam" id="TIGR00398">
    <property type="entry name" value="metG"/>
    <property type="match status" value="1"/>
</dbReference>
<evidence type="ECO:0000256" key="1">
    <source>
        <dbReference type="ARBA" id="ARBA00012838"/>
    </source>
</evidence>
<accession>A0A2P6NL74</accession>
<dbReference type="PROSITE" id="PS50211">
    <property type="entry name" value="DENN"/>
    <property type="match status" value="1"/>
</dbReference>
<comment type="caution">
    <text evidence="9">The sequence shown here is derived from an EMBL/GenBank/DDBJ whole genome shotgun (WGS) entry which is preliminary data.</text>
</comment>
<keyword evidence="3" id="KW-0547">Nucleotide-binding</keyword>
<dbReference type="Pfam" id="PF08616">
    <property type="entry name" value="SPA"/>
    <property type="match status" value="1"/>
</dbReference>
<sequence>MNSLKLQRDQIFEMEPSSARASVSFPPSLVISPPLPSKIVSYILVAEFDIDKGSTITFQYPEATGEDTQLLAELMLPDGVHKRDEDWTVFLLGRGSTTDTKPRKATTKRKDTKHRDIEVYVYQYKDGMPDWELIGNEKYFLHFVYPDSTGASSGVGIRVASKDGNNVLFLARHAAFEVRQLEPSFLCVLSEDDKAIGFRFSGKEQEDIFKKQLKQLLGNTEVETQAGNRHFLYCLNLVINQKDNSFKRGAQVKAMAICTQYQFIDAFKPSIVLALQNFFATPTAATLEEYYNALNKIDLSQMPHHSDRKKQMMRTSAQPQKRLEYTTSLHYNIKLPVKIPTYTFADEVGRHTLIPLIKKFGGQIMIIYNALLTQKRVLFTGFDISASDVCEYVLSACSMVCPPLRGLIKRAFPYTNLTYLDFLSVPGYIAGVMNPMFETHTEWWDILCNITTGKVTLSPALANAPAERYVAYDEKFMSMTPTLVQVNNSVSSHLGDTMVQNLFSEYTQHILDMAFDEEEFVDDIAKKDELEANKSRLEAWKRTMTYDSYVLDKAVREQNNAIRDPMVFRMTRRMRIRKNMDDQETARVCQAFLTGVKDEEQLEEFLSCFPEQSGGLNPFIVGLFHPVESIRIATAKLLRRLDAVQGPTGLVANMNFFMRLAYDRTEPLRSFRSLCRFVSTTSNKKVLITTPIFYVNSSPHIGHLYSTTLADSIARFHRLNGRETLFMTGTDEHGLKVQQAAEKANFASTQDLCDKFSAEFLQAAKSADISFDKFMRTTSPEHRKTVEHMWKKLKENGYIYMDKHEGWYCVSDETFLPEHNTKEVTSTRFPCNLTMEQMDDGKGNKYRISTESGHRVEWVTEENYRFRLSKFKDTITEYMDQNPDWITPSIRSNEVRRYLEDMDDLSVSRARSRTAWGLQVPDDPSQTIYVWLDALNIYLTSTGYPEEGYDRAWPADYQILGKDILRFHAVYWPAFLLAAGLQPPKRLVVHAHWLVNKTKMSKSLGNVIAPRDAIDTFGLDAVRFFLLCEGGLHEDGDFSLDRLYHKLKGELADNYGNLVGRVTSPSICPSGMYPKREDVEKSFREEDGEIVEILRELKSRVGKLYESLKVYESADLPAAVNAAIEGIRIGNRYFTQNEPWKLAKAIKKGEADSQVRSRLDAVVYLTLESIRITTILLQPVMPSTTSKILDRLGVHREERNWEASSYGAEGGHVMNQDPTFKAFQIPENYVLNEDK</sequence>
<keyword evidence="2" id="KW-0436">Ligase</keyword>
<dbReference type="OrthoDB" id="66409at2759"/>
<evidence type="ECO:0000256" key="2">
    <source>
        <dbReference type="ARBA" id="ARBA00022598"/>
    </source>
</evidence>
<dbReference type="PANTHER" id="PTHR43326:SF1">
    <property type="entry name" value="METHIONINE--TRNA LIGASE, MITOCHONDRIAL"/>
    <property type="match status" value="1"/>
</dbReference>
<dbReference type="PANTHER" id="PTHR43326">
    <property type="entry name" value="METHIONYL-TRNA SYNTHETASE"/>
    <property type="match status" value="1"/>
</dbReference>
<dbReference type="GO" id="GO:0006431">
    <property type="term" value="P:methionyl-tRNA aminoacylation"/>
    <property type="evidence" value="ECO:0007669"/>
    <property type="project" value="InterPro"/>
</dbReference>
<dbReference type="InterPro" id="IPR037516">
    <property type="entry name" value="Tripartite_DENN"/>
</dbReference>
<dbReference type="FunFam" id="2.170.220.10:FF:000001">
    <property type="entry name" value="methionine--tRNA ligase, mitochondrial"/>
    <property type="match status" value="1"/>
</dbReference>
<dbReference type="GO" id="GO:0005739">
    <property type="term" value="C:mitochondrion"/>
    <property type="evidence" value="ECO:0007669"/>
    <property type="project" value="UniProtKB-ARBA"/>
</dbReference>
<dbReference type="InterPro" id="IPR014729">
    <property type="entry name" value="Rossmann-like_a/b/a_fold"/>
</dbReference>
<organism evidence="9 10">
    <name type="scientific">Planoprotostelium fungivorum</name>
    <dbReference type="NCBI Taxonomy" id="1890364"/>
    <lineage>
        <taxon>Eukaryota</taxon>
        <taxon>Amoebozoa</taxon>
        <taxon>Evosea</taxon>
        <taxon>Variosea</taxon>
        <taxon>Cavosteliida</taxon>
        <taxon>Cavosteliaceae</taxon>
        <taxon>Planoprotostelium</taxon>
    </lineage>
</organism>
<dbReference type="InterPro" id="IPR009080">
    <property type="entry name" value="tRNAsynth_Ia_anticodon-bd"/>
</dbReference>
<reference evidence="9 10" key="1">
    <citation type="journal article" date="2018" name="Genome Biol. Evol.">
        <title>Multiple Roots of Fruiting Body Formation in Amoebozoa.</title>
        <authorList>
            <person name="Hillmann F."/>
            <person name="Forbes G."/>
            <person name="Novohradska S."/>
            <person name="Ferling I."/>
            <person name="Riege K."/>
            <person name="Groth M."/>
            <person name="Westermann M."/>
            <person name="Marz M."/>
            <person name="Spaller T."/>
            <person name="Winckler T."/>
            <person name="Schaap P."/>
            <person name="Glockner G."/>
        </authorList>
    </citation>
    <scope>NUCLEOTIDE SEQUENCE [LARGE SCALE GENOMIC DNA]</scope>
    <source>
        <strain evidence="9 10">Jena</strain>
    </source>
</reference>
<dbReference type="Gene3D" id="3.40.50.620">
    <property type="entry name" value="HUPs"/>
    <property type="match status" value="1"/>
</dbReference>
<dbReference type="InterPro" id="IPR023457">
    <property type="entry name" value="Met-tRNA_synth_2"/>
</dbReference>
<dbReference type="EC" id="6.1.1.10" evidence="1"/>
<dbReference type="GO" id="GO:0005524">
    <property type="term" value="F:ATP binding"/>
    <property type="evidence" value="ECO:0007669"/>
    <property type="project" value="UniProtKB-KW"/>
</dbReference>